<reference evidence="1 2" key="1">
    <citation type="submission" date="2018-11" db="EMBL/GenBank/DDBJ databases">
        <authorList>
            <consortium name="Pathogen Informatics"/>
        </authorList>
    </citation>
    <scope>NUCLEOTIDE SEQUENCE [LARGE SCALE GENOMIC DNA]</scope>
    <source>
        <strain evidence="1 2">Zambia</strain>
    </source>
</reference>
<dbReference type="AlphaFoldDB" id="A0A183LMG7"/>
<protein>
    <submittedName>
        <fullName evidence="1">Uncharacterized protein</fullName>
    </submittedName>
</protein>
<organism evidence="1 2">
    <name type="scientific">Schistosoma margrebowiei</name>
    <dbReference type="NCBI Taxonomy" id="48269"/>
    <lineage>
        <taxon>Eukaryota</taxon>
        <taxon>Metazoa</taxon>
        <taxon>Spiralia</taxon>
        <taxon>Lophotrochozoa</taxon>
        <taxon>Platyhelminthes</taxon>
        <taxon>Trematoda</taxon>
        <taxon>Digenea</taxon>
        <taxon>Strigeidida</taxon>
        <taxon>Schistosomatoidea</taxon>
        <taxon>Schistosomatidae</taxon>
        <taxon>Schistosoma</taxon>
    </lineage>
</organism>
<keyword evidence="2" id="KW-1185">Reference proteome</keyword>
<accession>A0A183LMG7</accession>
<name>A0A183LMG7_9TREM</name>
<dbReference type="Proteomes" id="UP000277204">
    <property type="component" value="Unassembled WGS sequence"/>
</dbReference>
<gene>
    <name evidence="1" type="ORF">SMRZ_LOCUS4992</name>
</gene>
<sequence>MENNWKGIKEELTSTCQEVLDRKRHQHKRWISIERKNKGTAINSSRTRTEEVKAQAEYTEANKQVKKSTRADKQEYEEDLATTAEKAARKENKKQLYDTTKKLARRYSKTKKPVNDKGKTITEIEEQRNGWVEYIEGLLNKSPQ</sequence>
<proteinExistence type="predicted"/>
<evidence type="ECO:0000313" key="2">
    <source>
        <dbReference type="Proteomes" id="UP000277204"/>
    </source>
</evidence>
<dbReference type="EMBL" id="UZAI01001648">
    <property type="protein sequence ID" value="VDO64039.1"/>
    <property type="molecule type" value="Genomic_DNA"/>
</dbReference>
<evidence type="ECO:0000313" key="1">
    <source>
        <dbReference type="EMBL" id="VDO64039.1"/>
    </source>
</evidence>